<dbReference type="Pfam" id="PF13185">
    <property type="entry name" value="GAF_2"/>
    <property type="match status" value="1"/>
</dbReference>
<dbReference type="SMART" id="SM00091">
    <property type="entry name" value="PAS"/>
    <property type="match status" value="1"/>
</dbReference>
<dbReference type="Pfam" id="PF07730">
    <property type="entry name" value="HisKA_3"/>
    <property type="match status" value="1"/>
</dbReference>
<keyword evidence="2" id="KW-0418">Kinase</keyword>
<keyword evidence="1" id="KW-0808">Transferase</keyword>
<accession>A0A537INI2</accession>
<sequence length="511" mass="56133">MRAYPTLAKLSRPFEASLDAVILVDEDERIVYANPAASRITGYGPHELLGRDAYGAMPPHARDALRTAIKNHKATKKEPGVPLRGTSALVRPDGEEFEIEFTAVPLALDGRSSLVVMFRDVTEMKRLAREVKALTQIASQVAFAGSLQATLDKLAENVVRATGTVAAGVCLVDEESQELRFFGRYGLPEGPDAEARWKEAVKRGARMPNTDSVREKKTLIHADARKKILDDPLYEPIHPLMREAGWDTVVSVPLIYRNQAIGALNVFYPRGKSPSEAEIAFLTVIADQAAVAAENARLFEEARQKAVLEERQRLARELHDSVSQALYGIALGARTARTLVDRDPAQAGEPLDYVLSLAEAALAEMRALIFELRPEALETEGLVAALTKQMESARARHGLEVTAEWCDEPDLPYEVKEAVYRIAQESLNNIVKHAQARRVDLRLSCGADEIVLEIVDDGVGFASEEAFPGHLGLRSMRERAMRLGGTVQVESAQSQGTRIRAYIPRSNGGAR</sequence>
<dbReference type="Proteomes" id="UP000318834">
    <property type="component" value="Unassembled WGS sequence"/>
</dbReference>
<protein>
    <submittedName>
        <fullName evidence="6">PAS domain S-box protein</fullName>
    </submittedName>
</protein>
<keyword evidence="3" id="KW-0902">Two-component regulatory system</keyword>
<evidence type="ECO:0000313" key="7">
    <source>
        <dbReference type="Proteomes" id="UP000318834"/>
    </source>
</evidence>
<dbReference type="CDD" id="cd00130">
    <property type="entry name" value="PAS"/>
    <property type="match status" value="1"/>
</dbReference>
<dbReference type="SMART" id="SM00065">
    <property type="entry name" value="GAF"/>
    <property type="match status" value="1"/>
</dbReference>
<dbReference type="PROSITE" id="PS50112">
    <property type="entry name" value="PAS"/>
    <property type="match status" value="1"/>
</dbReference>
<dbReference type="InterPro" id="IPR035965">
    <property type="entry name" value="PAS-like_dom_sf"/>
</dbReference>
<dbReference type="InterPro" id="IPR029016">
    <property type="entry name" value="GAF-like_dom_sf"/>
</dbReference>
<dbReference type="InterPro" id="IPR003018">
    <property type="entry name" value="GAF"/>
</dbReference>
<dbReference type="InterPro" id="IPR000014">
    <property type="entry name" value="PAS"/>
</dbReference>
<dbReference type="GO" id="GO:0016020">
    <property type="term" value="C:membrane"/>
    <property type="evidence" value="ECO:0007669"/>
    <property type="project" value="InterPro"/>
</dbReference>
<name>A0A537INI2_9BACT</name>
<organism evidence="6 7">
    <name type="scientific">Candidatus Segetimicrobium genomatis</name>
    <dbReference type="NCBI Taxonomy" id="2569760"/>
    <lineage>
        <taxon>Bacteria</taxon>
        <taxon>Bacillati</taxon>
        <taxon>Candidatus Sysuimicrobiota</taxon>
        <taxon>Candidatus Sysuimicrobiia</taxon>
        <taxon>Candidatus Sysuimicrobiales</taxon>
        <taxon>Candidatus Segetimicrobiaceae</taxon>
        <taxon>Candidatus Segetimicrobium</taxon>
    </lineage>
</organism>
<dbReference type="PANTHER" id="PTHR24421:SF61">
    <property type="entry name" value="OXYGEN SENSOR HISTIDINE KINASE NREB"/>
    <property type="match status" value="1"/>
</dbReference>
<dbReference type="SMART" id="SM00387">
    <property type="entry name" value="HATPase_c"/>
    <property type="match status" value="1"/>
</dbReference>
<comment type="caution">
    <text evidence="6">The sequence shown here is derived from an EMBL/GenBank/DDBJ whole genome shotgun (WGS) entry which is preliminary data.</text>
</comment>
<feature type="domain" description="Histidine kinase" evidence="4">
    <location>
        <begin position="317"/>
        <end position="507"/>
    </location>
</feature>
<evidence type="ECO:0000256" key="3">
    <source>
        <dbReference type="ARBA" id="ARBA00023012"/>
    </source>
</evidence>
<dbReference type="InterPro" id="IPR036890">
    <property type="entry name" value="HATPase_C_sf"/>
</dbReference>
<dbReference type="InterPro" id="IPR003594">
    <property type="entry name" value="HATPase_dom"/>
</dbReference>
<dbReference type="NCBIfam" id="TIGR00229">
    <property type="entry name" value="sensory_box"/>
    <property type="match status" value="1"/>
</dbReference>
<dbReference type="PANTHER" id="PTHR24421">
    <property type="entry name" value="NITRATE/NITRITE SENSOR PROTEIN NARX-RELATED"/>
    <property type="match status" value="1"/>
</dbReference>
<dbReference type="SUPFAM" id="SSF55874">
    <property type="entry name" value="ATPase domain of HSP90 chaperone/DNA topoisomerase II/histidine kinase"/>
    <property type="match status" value="1"/>
</dbReference>
<evidence type="ECO:0000256" key="1">
    <source>
        <dbReference type="ARBA" id="ARBA00022679"/>
    </source>
</evidence>
<dbReference type="EMBL" id="VBAP01000077">
    <property type="protein sequence ID" value="TMI72913.1"/>
    <property type="molecule type" value="Genomic_DNA"/>
</dbReference>
<feature type="domain" description="PAS" evidence="5">
    <location>
        <begin position="6"/>
        <end position="78"/>
    </location>
</feature>
<dbReference type="GO" id="GO:0000155">
    <property type="term" value="F:phosphorelay sensor kinase activity"/>
    <property type="evidence" value="ECO:0007669"/>
    <property type="project" value="InterPro"/>
</dbReference>
<dbReference type="Gene3D" id="1.20.5.1930">
    <property type="match status" value="1"/>
</dbReference>
<proteinExistence type="predicted"/>
<dbReference type="InterPro" id="IPR005467">
    <property type="entry name" value="His_kinase_dom"/>
</dbReference>
<reference evidence="6 7" key="1">
    <citation type="journal article" date="2019" name="Nat. Microbiol.">
        <title>Mediterranean grassland soil C-N compound turnover is dependent on rainfall and depth, and is mediated by genomically divergent microorganisms.</title>
        <authorList>
            <person name="Diamond S."/>
            <person name="Andeer P.F."/>
            <person name="Li Z."/>
            <person name="Crits-Christoph A."/>
            <person name="Burstein D."/>
            <person name="Anantharaman K."/>
            <person name="Lane K.R."/>
            <person name="Thomas B.C."/>
            <person name="Pan C."/>
            <person name="Northen T.R."/>
            <person name="Banfield J.F."/>
        </authorList>
    </citation>
    <scope>NUCLEOTIDE SEQUENCE [LARGE SCALE GENOMIC DNA]</scope>
    <source>
        <strain evidence="6">NP_8</strain>
    </source>
</reference>
<dbReference type="Pfam" id="PF02518">
    <property type="entry name" value="HATPase_c"/>
    <property type="match status" value="1"/>
</dbReference>
<evidence type="ECO:0000259" key="5">
    <source>
        <dbReference type="PROSITE" id="PS50112"/>
    </source>
</evidence>
<dbReference type="Gene3D" id="3.30.450.40">
    <property type="match status" value="1"/>
</dbReference>
<dbReference type="InterPro" id="IPR050482">
    <property type="entry name" value="Sensor_HK_TwoCompSys"/>
</dbReference>
<dbReference type="Gene3D" id="3.30.450.20">
    <property type="entry name" value="PAS domain"/>
    <property type="match status" value="1"/>
</dbReference>
<dbReference type="AlphaFoldDB" id="A0A537INI2"/>
<dbReference type="PROSITE" id="PS50109">
    <property type="entry name" value="HIS_KIN"/>
    <property type="match status" value="1"/>
</dbReference>
<dbReference type="SUPFAM" id="SSF55781">
    <property type="entry name" value="GAF domain-like"/>
    <property type="match status" value="1"/>
</dbReference>
<evidence type="ECO:0000259" key="4">
    <source>
        <dbReference type="PROSITE" id="PS50109"/>
    </source>
</evidence>
<dbReference type="Pfam" id="PF13426">
    <property type="entry name" value="PAS_9"/>
    <property type="match status" value="1"/>
</dbReference>
<evidence type="ECO:0000256" key="2">
    <source>
        <dbReference type="ARBA" id="ARBA00022777"/>
    </source>
</evidence>
<dbReference type="Gene3D" id="3.30.565.10">
    <property type="entry name" value="Histidine kinase-like ATPase, C-terminal domain"/>
    <property type="match status" value="1"/>
</dbReference>
<evidence type="ECO:0000313" key="6">
    <source>
        <dbReference type="EMBL" id="TMI72913.1"/>
    </source>
</evidence>
<dbReference type="InterPro" id="IPR011712">
    <property type="entry name" value="Sig_transdc_His_kin_sub3_dim/P"/>
</dbReference>
<gene>
    <name evidence="6" type="ORF">E6H05_10415</name>
</gene>
<dbReference type="CDD" id="cd16917">
    <property type="entry name" value="HATPase_UhpB-NarQ-NarX-like"/>
    <property type="match status" value="1"/>
</dbReference>
<dbReference type="GO" id="GO:0046983">
    <property type="term" value="F:protein dimerization activity"/>
    <property type="evidence" value="ECO:0007669"/>
    <property type="project" value="InterPro"/>
</dbReference>
<dbReference type="SUPFAM" id="SSF55785">
    <property type="entry name" value="PYP-like sensor domain (PAS domain)"/>
    <property type="match status" value="1"/>
</dbReference>